<dbReference type="InterPro" id="IPR015424">
    <property type="entry name" value="PyrdxlP-dep_Trfase"/>
</dbReference>
<keyword evidence="4" id="KW-0808">Transferase</keyword>
<dbReference type="Gene3D" id="3.90.1150.10">
    <property type="entry name" value="Aspartate Aminotransferase, domain 1"/>
    <property type="match status" value="1"/>
</dbReference>
<proteinExistence type="inferred from homology"/>
<comment type="caution">
    <text evidence="4">The sequence shown here is derived from an EMBL/GenBank/DDBJ whole genome shotgun (WGS) entry which is preliminary data.</text>
</comment>
<evidence type="ECO:0000313" key="5">
    <source>
        <dbReference type="Proteomes" id="UP001583193"/>
    </source>
</evidence>
<dbReference type="EMBL" id="JAVDPF010000002">
    <property type="protein sequence ID" value="KAL1885403.1"/>
    <property type="molecule type" value="Genomic_DNA"/>
</dbReference>
<comment type="similarity">
    <text evidence="3">Belongs to the trans-sulfuration enzymes family.</text>
</comment>
<evidence type="ECO:0000313" key="4">
    <source>
        <dbReference type="EMBL" id="KAL1885403.1"/>
    </source>
</evidence>
<dbReference type="PANTHER" id="PTHR42699:SF1">
    <property type="entry name" value="CYSTATHIONINE GAMMA-SYNTHASE-RELATED"/>
    <property type="match status" value="1"/>
</dbReference>
<protein>
    <submittedName>
        <fullName evidence="4">Cystathionine gamma-synthase</fullName>
        <ecNumber evidence="4">2.5.1.48</ecNumber>
    </submittedName>
</protein>
<dbReference type="SUPFAM" id="SSF53383">
    <property type="entry name" value="PLP-dependent transferases"/>
    <property type="match status" value="1"/>
</dbReference>
<dbReference type="PANTHER" id="PTHR42699">
    <property type="match status" value="1"/>
</dbReference>
<dbReference type="InterPro" id="IPR015422">
    <property type="entry name" value="PyrdxlP-dep_Trfase_small"/>
</dbReference>
<dbReference type="Gene3D" id="3.40.640.10">
    <property type="entry name" value="Type I PLP-dependent aspartate aminotransferase-like (Major domain)"/>
    <property type="match status" value="1"/>
</dbReference>
<dbReference type="Proteomes" id="UP001583193">
    <property type="component" value="Unassembled WGS sequence"/>
</dbReference>
<evidence type="ECO:0000256" key="1">
    <source>
        <dbReference type="ARBA" id="ARBA00001933"/>
    </source>
</evidence>
<reference evidence="4 5" key="1">
    <citation type="journal article" date="2024" name="IMA Fungus">
        <title>IMA Genome - F19 : A genome assembly and annotation guide to empower mycologists, including annotated draft genome sequences of Ceratocystis pirilliformis, Diaporthe australafricana, Fusarium ophioides, Paecilomyces lecythidis, and Sporothrix stenoceras.</title>
        <authorList>
            <person name="Aylward J."/>
            <person name="Wilson A.M."/>
            <person name="Visagie C.M."/>
            <person name="Spraker J."/>
            <person name="Barnes I."/>
            <person name="Buitendag C."/>
            <person name="Ceriani C."/>
            <person name="Del Mar Angel L."/>
            <person name="du Plessis D."/>
            <person name="Fuchs T."/>
            <person name="Gasser K."/>
            <person name="Kramer D."/>
            <person name="Li W."/>
            <person name="Munsamy K."/>
            <person name="Piso A."/>
            <person name="Price J.L."/>
            <person name="Sonnekus B."/>
            <person name="Thomas C."/>
            <person name="van der Nest A."/>
            <person name="van Dijk A."/>
            <person name="van Heerden A."/>
            <person name="van Vuuren N."/>
            <person name="Yilmaz N."/>
            <person name="Duong T.A."/>
            <person name="van der Merwe N.A."/>
            <person name="Wingfield M.J."/>
            <person name="Wingfield B.D."/>
        </authorList>
    </citation>
    <scope>NUCLEOTIDE SEQUENCE [LARGE SCALE GENOMIC DNA]</scope>
    <source>
        <strain evidence="4 5">CMW 18167</strain>
    </source>
</reference>
<organism evidence="4 5">
    <name type="scientific">Paecilomyces lecythidis</name>
    <dbReference type="NCBI Taxonomy" id="3004212"/>
    <lineage>
        <taxon>Eukaryota</taxon>
        <taxon>Fungi</taxon>
        <taxon>Dikarya</taxon>
        <taxon>Ascomycota</taxon>
        <taxon>Pezizomycotina</taxon>
        <taxon>Eurotiomycetes</taxon>
        <taxon>Eurotiomycetidae</taxon>
        <taxon>Eurotiales</taxon>
        <taxon>Thermoascaceae</taxon>
        <taxon>Paecilomyces</taxon>
    </lineage>
</organism>
<keyword evidence="5" id="KW-1185">Reference proteome</keyword>
<evidence type="ECO:0000256" key="2">
    <source>
        <dbReference type="ARBA" id="ARBA00022898"/>
    </source>
</evidence>
<comment type="cofactor">
    <cofactor evidence="1 3">
        <name>pyridoxal 5'-phosphate</name>
        <dbReference type="ChEBI" id="CHEBI:597326"/>
    </cofactor>
</comment>
<evidence type="ECO:0000256" key="3">
    <source>
        <dbReference type="RuleBase" id="RU362118"/>
    </source>
</evidence>
<dbReference type="EC" id="2.5.1.48" evidence="4"/>
<dbReference type="Pfam" id="PF01053">
    <property type="entry name" value="Cys_Met_Meta_PP"/>
    <property type="match status" value="1"/>
</dbReference>
<gene>
    <name evidence="4" type="primary">STR2_1</name>
    <name evidence="4" type="ORF">Plec18167_000897</name>
</gene>
<dbReference type="InterPro" id="IPR015421">
    <property type="entry name" value="PyrdxlP-dep_Trfase_major"/>
</dbReference>
<accession>A0ABR3YC84</accession>
<dbReference type="GO" id="GO:0003962">
    <property type="term" value="F:cystathionine gamma-synthase activity"/>
    <property type="evidence" value="ECO:0007669"/>
    <property type="project" value="UniProtKB-EC"/>
</dbReference>
<name>A0ABR3YC84_9EURO</name>
<keyword evidence="2 3" id="KW-0663">Pyridoxal phosphate</keyword>
<sequence>MTQWRKFTLYGHGNKIELDQLEDDLISGHRISALFCEIPSNPQLRSPDLRRLRTLADKYDFAIACDDTIGSFINVNILPYVDIVMTSLTKSFSGGSDVMGGSVVVNPRSAHFHTIFDAVSSEWEDNFFPADAITLSKNCSDVVSRVLKSSFSAEAIANFINRHPSVKRVNYPSLVESRKFYEQVKRKDGGYGSLMSIIFHEPTAAIEFYDNLDVPKGPSLGTNFTLAIPYAFLAHFKELDWAASYDVPRHIVRISVGLEDTEKLLRVVEKALGCISTNLTVSEE</sequence>
<dbReference type="InterPro" id="IPR000277">
    <property type="entry name" value="Cys/Met-Metab_PyrdxlP-dep_enz"/>
</dbReference>
<dbReference type="InterPro" id="IPR051750">
    <property type="entry name" value="Trans-sulfuration_enzymes"/>
</dbReference>